<evidence type="ECO:0000313" key="4">
    <source>
        <dbReference type="Proteomes" id="UP000054279"/>
    </source>
</evidence>
<feature type="transmembrane region" description="Helical" evidence="1">
    <location>
        <begin position="67"/>
        <end position="86"/>
    </location>
</feature>
<dbReference type="Pfam" id="PF20151">
    <property type="entry name" value="DUF6533"/>
    <property type="match status" value="1"/>
</dbReference>
<dbReference type="Proteomes" id="UP000054279">
    <property type="component" value="Unassembled WGS sequence"/>
</dbReference>
<keyword evidence="1" id="KW-0472">Membrane</keyword>
<protein>
    <recommendedName>
        <fullName evidence="2">DUF6533 domain-containing protein</fullName>
    </recommendedName>
</protein>
<dbReference type="InterPro" id="IPR045340">
    <property type="entry name" value="DUF6533"/>
</dbReference>
<feature type="transmembrane region" description="Helical" evidence="1">
    <location>
        <begin position="132"/>
        <end position="155"/>
    </location>
</feature>
<evidence type="ECO:0000259" key="2">
    <source>
        <dbReference type="Pfam" id="PF20151"/>
    </source>
</evidence>
<feature type="transmembrane region" description="Helical" evidence="1">
    <location>
        <begin position="246"/>
        <end position="264"/>
    </location>
</feature>
<dbReference type="EMBL" id="KN837140">
    <property type="protein sequence ID" value="KIJ40907.1"/>
    <property type="molecule type" value="Genomic_DNA"/>
</dbReference>
<accession>A0A0C9VHQ1</accession>
<organism evidence="3 4">
    <name type="scientific">Sphaerobolus stellatus (strain SS14)</name>
    <dbReference type="NCBI Taxonomy" id="990650"/>
    <lineage>
        <taxon>Eukaryota</taxon>
        <taxon>Fungi</taxon>
        <taxon>Dikarya</taxon>
        <taxon>Basidiomycota</taxon>
        <taxon>Agaricomycotina</taxon>
        <taxon>Agaricomycetes</taxon>
        <taxon>Phallomycetidae</taxon>
        <taxon>Geastrales</taxon>
        <taxon>Sphaerobolaceae</taxon>
        <taxon>Sphaerobolus</taxon>
    </lineage>
</organism>
<reference evidence="3 4" key="1">
    <citation type="submission" date="2014-06" db="EMBL/GenBank/DDBJ databases">
        <title>Evolutionary Origins and Diversification of the Mycorrhizal Mutualists.</title>
        <authorList>
            <consortium name="DOE Joint Genome Institute"/>
            <consortium name="Mycorrhizal Genomics Consortium"/>
            <person name="Kohler A."/>
            <person name="Kuo A."/>
            <person name="Nagy L.G."/>
            <person name="Floudas D."/>
            <person name="Copeland A."/>
            <person name="Barry K.W."/>
            <person name="Cichocki N."/>
            <person name="Veneault-Fourrey C."/>
            <person name="LaButti K."/>
            <person name="Lindquist E.A."/>
            <person name="Lipzen A."/>
            <person name="Lundell T."/>
            <person name="Morin E."/>
            <person name="Murat C."/>
            <person name="Riley R."/>
            <person name="Ohm R."/>
            <person name="Sun H."/>
            <person name="Tunlid A."/>
            <person name="Henrissat B."/>
            <person name="Grigoriev I.V."/>
            <person name="Hibbett D.S."/>
            <person name="Martin F."/>
        </authorList>
    </citation>
    <scope>NUCLEOTIDE SEQUENCE [LARGE SCALE GENOMIC DNA]</scope>
    <source>
        <strain evidence="3 4">SS14</strain>
    </source>
</reference>
<feature type="domain" description="DUF6533" evidence="2">
    <location>
        <begin position="30"/>
        <end position="73"/>
    </location>
</feature>
<name>A0A0C9VHQ1_SPHS4</name>
<dbReference type="OrthoDB" id="3251775at2759"/>
<gene>
    <name evidence="3" type="ORF">M422DRAFT_780568</name>
</gene>
<dbReference type="AlphaFoldDB" id="A0A0C9VHQ1"/>
<feature type="transmembrane region" description="Helical" evidence="1">
    <location>
        <begin position="98"/>
        <end position="120"/>
    </location>
</feature>
<keyword evidence="4" id="KW-1185">Reference proteome</keyword>
<sequence length="362" mass="40574">MSHGFALIPSPMELHYLENAIRAREAARFLSIAATVTLFYDHLLLLDQEVRLIWRAEGSRWKLAFLLNRYIVPACLVIAAYQESLISVTGYSDTVCKVVFSILPLMGTVSLAISNSFVFFRIYAIWGYNPTILRILVATYVCTYLATLCLAITALSTETIPRIFYSEILKECTITGKLPLLAATWAVPLLLDVVLVALTVLNSLFRPLSIESSSLSMELLQDGAVYFVISLSLRIFNVVVYTSLDVIYATLPAVLIWAGITTVMNRMILLGSSVAYEIQLQGYDPEVRSRGQTDTPFKLPFDYDGDDSDADLTPMDHHFRRAMDEENSTVLDLRRESTSSSLLEDDMIKKYTMHPDGAFSPM</sequence>
<evidence type="ECO:0000313" key="3">
    <source>
        <dbReference type="EMBL" id="KIJ40907.1"/>
    </source>
</evidence>
<proteinExistence type="predicted"/>
<evidence type="ECO:0000256" key="1">
    <source>
        <dbReference type="SAM" id="Phobius"/>
    </source>
</evidence>
<dbReference type="HOGENOM" id="CLU_035509_1_1_1"/>
<keyword evidence="1" id="KW-1133">Transmembrane helix</keyword>
<feature type="transmembrane region" description="Helical" evidence="1">
    <location>
        <begin position="185"/>
        <end position="204"/>
    </location>
</feature>
<keyword evidence="1" id="KW-0812">Transmembrane</keyword>